<protein>
    <recommendedName>
        <fullName evidence="3">Mei2-like C-terminal RNA recognition motif domain-containing protein</fullName>
    </recommendedName>
</protein>
<feature type="compositionally biased region" description="Low complexity" evidence="2">
    <location>
        <begin position="101"/>
        <end position="118"/>
    </location>
</feature>
<dbReference type="AlphaFoldDB" id="A0A0G4I6G8"/>
<feature type="compositionally biased region" description="Gly residues" evidence="2">
    <location>
        <begin position="161"/>
        <end position="171"/>
    </location>
</feature>
<gene>
    <name evidence="4" type="ORF">Cvel_11360</name>
</gene>
<organism evidence="4">
    <name type="scientific">Chromera velia CCMP2878</name>
    <dbReference type="NCBI Taxonomy" id="1169474"/>
    <lineage>
        <taxon>Eukaryota</taxon>
        <taxon>Sar</taxon>
        <taxon>Alveolata</taxon>
        <taxon>Colpodellida</taxon>
        <taxon>Chromeraceae</taxon>
        <taxon>Chromera</taxon>
    </lineage>
</organism>
<dbReference type="SUPFAM" id="SSF54928">
    <property type="entry name" value="RNA-binding domain, RBD"/>
    <property type="match status" value="1"/>
</dbReference>
<sequence length="497" mass="52504">MAAAQAQPPAQPASPSVLVKNTFVHLDENGIQHHAPSRPRTESSDAVLQGPRTVKPGWNLFGEGRRCPPVIEEEGEDLKSEASDQLHPHPQGERPQTERTPSPQMQQQQPSSSSDVPPAQAPMQPPPPMSFGAASSSTNAPVSPQPSSAGSAATRLHPSDGSGGGERGGGSYPRPFQQQQQPQSGSYYQGGGTVPPHSPPEPPAQGPGASPSPPPAGDAHEPLVHGIPGPAGRRGPPGMGHSGPPGLQHMHQGGAGFGKKGGGRGGGHMGGAGGNHHGGPQGGGGGPPSHCAQPQQGFSPPSMIAGGFGLETHTDAATTGPRRVSTDSDGRKVIFVDPSDPEYVPMPDMDGLPKGDNGLTTIMLRNIPNKYTQKMLLDVVNEEFRGLFDFFYLPIDFRNKCNVGYAFINFLHPHYARMFKDAFGGRKLNAFKSNKVCEVSWGRVQGLKNNIEHYRNSAVMSVPIPQYKPMLFRNGIQIAFPEADGPLPSVKLRPQKC</sequence>
<feature type="compositionally biased region" description="Basic and acidic residues" evidence="2">
    <location>
        <begin position="77"/>
        <end position="97"/>
    </location>
</feature>
<feature type="compositionally biased region" description="Pro residues" evidence="2">
    <location>
        <begin position="196"/>
        <end position="216"/>
    </location>
</feature>
<dbReference type="InterPro" id="IPR035979">
    <property type="entry name" value="RBD_domain_sf"/>
</dbReference>
<keyword evidence="1" id="KW-0694">RNA-binding</keyword>
<name>A0A0G4I6G8_9ALVE</name>
<evidence type="ECO:0000259" key="3">
    <source>
        <dbReference type="Pfam" id="PF04059"/>
    </source>
</evidence>
<proteinExistence type="predicted"/>
<dbReference type="PANTHER" id="PTHR23189">
    <property type="entry name" value="RNA RECOGNITION MOTIF-CONTAINING"/>
    <property type="match status" value="1"/>
</dbReference>
<dbReference type="EMBL" id="CDMZ01005291">
    <property type="protein sequence ID" value="CEM52574.1"/>
    <property type="molecule type" value="Genomic_DNA"/>
</dbReference>
<accession>A0A0G4I6G8</accession>
<feature type="domain" description="Mei2-like C-terminal RNA recognition motif" evidence="3">
    <location>
        <begin position="360"/>
        <end position="454"/>
    </location>
</feature>
<evidence type="ECO:0000313" key="4">
    <source>
        <dbReference type="EMBL" id="CEM52574.1"/>
    </source>
</evidence>
<reference evidence="4" key="1">
    <citation type="submission" date="2014-11" db="EMBL/GenBank/DDBJ databases">
        <authorList>
            <person name="Otto D Thomas"/>
            <person name="Naeem Raeece"/>
        </authorList>
    </citation>
    <scope>NUCLEOTIDE SEQUENCE</scope>
</reference>
<dbReference type="GO" id="GO:0003723">
    <property type="term" value="F:RNA binding"/>
    <property type="evidence" value="ECO:0007669"/>
    <property type="project" value="UniProtKB-KW"/>
</dbReference>
<dbReference type="InterPro" id="IPR007201">
    <property type="entry name" value="Mei2-like_Rrm_C"/>
</dbReference>
<dbReference type="Pfam" id="PF04059">
    <property type="entry name" value="RRM_2"/>
    <property type="match status" value="1"/>
</dbReference>
<feature type="region of interest" description="Disordered" evidence="2">
    <location>
        <begin position="29"/>
        <end position="329"/>
    </location>
</feature>
<evidence type="ECO:0000256" key="2">
    <source>
        <dbReference type="SAM" id="MobiDB-lite"/>
    </source>
</evidence>
<feature type="compositionally biased region" description="Pro residues" evidence="2">
    <location>
        <begin position="119"/>
        <end position="129"/>
    </location>
</feature>
<feature type="compositionally biased region" description="Low complexity" evidence="2">
    <location>
        <begin position="172"/>
        <end position="187"/>
    </location>
</feature>
<feature type="compositionally biased region" description="Gly residues" evidence="2">
    <location>
        <begin position="253"/>
        <end position="287"/>
    </location>
</feature>
<feature type="compositionally biased region" description="Polar residues" evidence="2">
    <location>
        <begin position="133"/>
        <end position="151"/>
    </location>
</feature>
<dbReference type="VEuPathDB" id="CryptoDB:Cvel_11360"/>
<evidence type="ECO:0000256" key="1">
    <source>
        <dbReference type="ARBA" id="ARBA00022884"/>
    </source>
</evidence>